<dbReference type="Gene3D" id="3.40.50.1820">
    <property type="entry name" value="alpha/beta hydrolase"/>
    <property type="match status" value="1"/>
</dbReference>
<protein>
    <recommendedName>
        <fullName evidence="4">Alpha/beta hydrolase family protein DUF900</fullName>
    </recommendedName>
</protein>
<accession>A0A6M4GR37</accession>
<feature type="region of interest" description="Disordered" evidence="1">
    <location>
        <begin position="289"/>
        <end position="310"/>
    </location>
</feature>
<dbReference type="RefSeq" id="WP_171089301.1">
    <property type="nucleotide sequence ID" value="NZ_CP053069.1"/>
</dbReference>
<dbReference type="SUPFAM" id="SSF53474">
    <property type="entry name" value="alpha/beta-Hydrolases"/>
    <property type="match status" value="1"/>
</dbReference>
<sequence>MVHRKLVLVPGRAPRGKDSAALRREWLQALGSGLQDAGIDRPIDEADVRFAFYGDVLDAQTEVKDPAAEVVGGAHATQPERVFVGAVLEEARKEAAITKAELAAIGGVHMMQRGPLHWEWSQAVIKAIDRHVPGGNGATIALAAHDVYQYLHNPGFAKSVDDVVRRSMPSDEDAVVVAHSLGSVIAYNLLKMEGGERRWRVPLFVTLGSPLAITAIRNSLGAREFPSCVRQWFNAFDERDTVAVYPLDKRNFNVEPEVIANKADVDNDTENHHGASGYLSDRGVAEKIMGSDPNCGSLPRGGDRRRSSGE</sequence>
<gene>
    <name evidence="2" type="ORF">DSM104443_00574</name>
</gene>
<evidence type="ECO:0000256" key="1">
    <source>
        <dbReference type="SAM" id="MobiDB-lite"/>
    </source>
</evidence>
<evidence type="ECO:0008006" key="4">
    <source>
        <dbReference type="Google" id="ProtNLM"/>
    </source>
</evidence>
<name>A0A6M4GR37_9PROT</name>
<evidence type="ECO:0000313" key="3">
    <source>
        <dbReference type="Proteomes" id="UP000501534"/>
    </source>
</evidence>
<dbReference type="Proteomes" id="UP000501534">
    <property type="component" value="Chromosome"/>
</dbReference>
<dbReference type="AlphaFoldDB" id="A0A6M4GR37"/>
<keyword evidence="3" id="KW-1185">Reference proteome</keyword>
<reference evidence="2 3" key="1">
    <citation type="submission" date="2020-04" db="EMBL/GenBank/DDBJ databases">
        <title>Usitatibacter rugosus gen. nov., sp. nov. and Usitatibacter palustris sp. nov., novel members of Usitatibacteraceae fam. nov. within the order Nitrosomonadales isolated from soil.</title>
        <authorList>
            <person name="Huber K.J."/>
            <person name="Neumann-Schaal M."/>
            <person name="Geppert A."/>
            <person name="Luckner M."/>
            <person name="Wanner G."/>
            <person name="Overmann J."/>
        </authorList>
    </citation>
    <scope>NUCLEOTIDE SEQUENCE [LARGE SCALE GENOMIC DNA]</scope>
    <source>
        <strain evidence="2 3">0125_3</strain>
    </source>
</reference>
<feature type="compositionally biased region" description="Basic and acidic residues" evidence="1">
    <location>
        <begin position="301"/>
        <end position="310"/>
    </location>
</feature>
<dbReference type="EMBL" id="CP053069">
    <property type="protein sequence ID" value="QJR09525.1"/>
    <property type="molecule type" value="Genomic_DNA"/>
</dbReference>
<dbReference type="KEGG" id="uru:DSM104443_00574"/>
<organism evidence="2 3">
    <name type="scientific">Usitatibacter rugosus</name>
    <dbReference type="NCBI Taxonomy" id="2732067"/>
    <lineage>
        <taxon>Bacteria</taxon>
        <taxon>Pseudomonadati</taxon>
        <taxon>Pseudomonadota</taxon>
        <taxon>Betaproteobacteria</taxon>
        <taxon>Nitrosomonadales</taxon>
        <taxon>Usitatibacteraceae</taxon>
        <taxon>Usitatibacter</taxon>
    </lineage>
</organism>
<evidence type="ECO:0000313" key="2">
    <source>
        <dbReference type="EMBL" id="QJR09525.1"/>
    </source>
</evidence>
<proteinExistence type="predicted"/>
<dbReference type="InterPro" id="IPR029058">
    <property type="entry name" value="AB_hydrolase_fold"/>
</dbReference>